<evidence type="ECO:0000256" key="6">
    <source>
        <dbReference type="PROSITE-ProRule" id="PRU00433"/>
    </source>
</evidence>
<feature type="chain" id="PRO_5020972143" evidence="7">
    <location>
        <begin position="27"/>
        <end position="223"/>
    </location>
</feature>
<keyword evidence="5 6" id="KW-0408">Iron</keyword>
<dbReference type="SUPFAM" id="SSF46626">
    <property type="entry name" value="Cytochrome c"/>
    <property type="match status" value="2"/>
</dbReference>
<feature type="domain" description="Cytochrome c" evidence="8">
    <location>
        <begin position="113"/>
        <end position="210"/>
    </location>
</feature>
<dbReference type="GO" id="GO:0046872">
    <property type="term" value="F:metal ion binding"/>
    <property type="evidence" value="ECO:0007669"/>
    <property type="project" value="UniProtKB-KW"/>
</dbReference>
<evidence type="ECO:0000256" key="3">
    <source>
        <dbReference type="ARBA" id="ARBA00022723"/>
    </source>
</evidence>
<keyword evidence="7" id="KW-0732">Signal</keyword>
<dbReference type="Pfam" id="PF00034">
    <property type="entry name" value="Cytochrom_C"/>
    <property type="match status" value="2"/>
</dbReference>
<dbReference type="InterPro" id="IPR009056">
    <property type="entry name" value="Cyt_c-like_dom"/>
</dbReference>
<keyword evidence="10" id="KW-1185">Reference proteome</keyword>
<dbReference type="OrthoDB" id="9796421at2"/>
<keyword evidence="4" id="KW-0249">Electron transport</keyword>
<evidence type="ECO:0000256" key="7">
    <source>
        <dbReference type="SAM" id="SignalP"/>
    </source>
</evidence>
<dbReference type="InterPro" id="IPR050597">
    <property type="entry name" value="Cytochrome_c_Oxidase_Subunit"/>
</dbReference>
<sequence length="223" mass="23674">MNKPLSTLLKTVVASATVALSLAAQAQVTGDVKAGESKAAMCIGCHGIPGYQNSFPEIHKVPKISGQTAQYIAASLVAYQRGDRKHPTMRGIAGSLSEQDIADLAAFYAQHNGDVKAPEAPSRAPNAIVAALLERGACASCHGANFSSPIDPSYPKIGGQYADYLYVALKSYQVQGNPIIGRSNPIMGGIVAQYSLQELRQMANYLGSIEGELATRPQPRFRR</sequence>
<dbReference type="EMBL" id="SNYL01000007">
    <property type="protein sequence ID" value="TDQ43384.1"/>
    <property type="molecule type" value="Genomic_DNA"/>
</dbReference>
<evidence type="ECO:0000256" key="4">
    <source>
        <dbReference type="ARBA" id="ARBA00022982"/>
    </source>
</evidence>
<keyword evidence="2 6" id="KW-0349">Heme</keyword>
<dbReference type="InterPro" id="IPR036909">
    <property type="entry name" value="Cyt_c-like_dom_sf"/>
</dbReference>
<dbReference type="GO" id="GO:0020037">
    <property type="term" value="F:heme binding"/>
    <property type="evidence" value="ECO:0007669"/>
    <property type="project" value="InterPro"/>
</dbReference>
<dbReference type="AlphaFoldDB" id="A0A4R6UJK2"/>
<evidence type="ECO:0000256" key="1">
    <source>
        <dbReference type="ARBA" id="ARBA00022448"/>
    </source>
</evidence>
<reference evidence="9 10" key="1">
    <citation type="submission" date="2019-03" db="EMBL/GenBank/DDBJ databases">
        <title>Genomic Encyclopedia of Type Strains, Phase IV (KMG-IV): sequencing the most valuable type-strain genomes for metagenomic binning, comparative biology and taxonomic classification.</title>
        <authorList>
            <person name="Goeker M."/>
        </authorList>
    </citation>
    <scope>NUCLEOTIDE SEQUENCE [LARGE SCALE GENOMIC DNA]</scope>
    <source>
        <strain evidence="9 10">DSM 19605</strain>
    </source>
</reference>
<protein>
    <submittedName>
        <fullName evidence="9">Cytochrome c553</fullName>
    </submittedName>
</protein>
<evidence type="ECO:0000259" key="8">
    <source>
        <dbReference type="PROSITE" id="PS51007"/>
    </source>
</evidence>
<gene>
    <name evidence="9" type="ORF">DFR43_107154</name>
</gene>
<accession>A0A4R6UJK2</accession>
<dbReference type="PROSITE" id="PS51007">
    <property type="entry name" value="CYTC"/>
    <property type="match status" value="2"/>
</dbReference>
<dbReference type="Proteomes" id="UP000295510">
    <property type="component" value="Unassembled WGS sequence"/>
</dbReference>
<keyword evidence="1" id="KW-0813">Transport</keyword>
<dbReference type="GO" id="GO:0009055">
    <property type="term" value="F:electron transfer activity"/>
    <property type="evidence" value="ECO:0007669"/>
    <property type="project" value="InterPro"/>
</dbReference>
<organism evidence="9 10">
    <name type="scientific">Tepidicella xavieri</name>
    <dbReference type="NCBI Taxonomy" id="360241"/>
    <lineage>
        <taxon>Bacteria</taxon>
        <taxon>Pseudomonadati</taxon>
        <taxon>Pseudomonadota</taxon>
        <taxon>Betaproteobacteria</taxon>
        <taxon>Burkholderiales</taxon>
        <taxon>Tepidicella</taxon>
    </lineage>
</organism>
<evidence type="ECO:0000313" key="10">
    <source>
        <dbReference type="Proteomes" id="UP000295510"/>
    </source>
</evidence>
<name>A0A4R6UJK2_9BURK</name>
<dbReference type="Gene3D" id="1.10.760.10">
    <property type="entry name" value="Cytochrome c-like domain"/>
    <property type="match status" value="2"/>
</dbReference>
<feature type="domain" description="Cytochrome c" evidence="8">
    <location>
        <begin position="30"/>
        <end position="112"/>
    </location>
</feature>
<dbReference type="PANTHER" id="PTHR33751:SF9">
    <property type="entry name" value="CYTOCHROME C4"/>
    <property type="match status" value="1"/>
</dbReference>
<comment type="caution">
    <text evidence="9">The sequence shown here is derived from an EMBL/GenBank/DDBJ whole genome shotgun (WGS) entry which is preliminary data.</text>
</comment>
<feature type="signal peptide" evidence="7">
    <location>
        <begin position="1"/>
        <end position="26"/>
    </location>
</feature>
<evidence type="ECO:0000313" key="9">
    <source>
        <dbReference type="EMBL" id="TDQ43384.1"/>
    </source>
</evidence>
<proteinExistence type="predicted"/>
<evidence type="ECO:0000256" key="2">
    <source>
        <dbReference type="ARBA" id="ARBA00022617"/>
    </source>
</evidence>
<keyword evidence="3 6" id="KW-0479">Metal-binding</keyword>
<evidence type="ECO:0000256" key="5">
    <source>
        <dbReference type="ARBA" id="ARBA00023004"/>
    </source>
</evidence>
<dbReference type="PANTHER" id="PTHR33751">
    <property type="entry name" value="CBB3-TYPE CYTOCHROME C OXIDASE SUBUNIT FIXP"/>
    <property type="match status" value="1"/>
</dbReference>
<dbReference type="RefSeq" id="WP_133597337.1">
    <property type="nucleotide sequence ID" value="NZ_SNYL01000007.1"/>
</dbReference>